<gene>
    <name evidence="1" type="ORF">MERR_LOCUS26066</name>
</gene>
<protein>
    <submittedName>
        <fullName evidence="1">Uncharacterized protein</fullName>
    </submittedName>
</protein>
<evidence type="ECO:0000313" key="2">
    <source>
        <dbReference type="Proteomes" id="UP000467841"/>
    </source>
</evidence>
<evidence type="ECO:0000313" key="1">
    <source>
        <dbReference type="EMBL" id="CAA7038831.1"/>
    </source>
</evidence>
<accession>A0A6D2JGB2</accession>
<sequence>MFGMEVFRTFPSNYVEAQKHGNERRIKIGDFNSQARRGRNPPDRETYLEKIRMIITNMEKTLSYYNGAKILLKRREGVDKLQEDLMLSGRDTQLLMRDKNRPNQSDGDIEVIMETKLTWTNQDATPTTEREEKLQEWMRSKWRDAETDWIKS</sequence>
<reference evidence="1" key="1">
    <citation type="submission" date="2020-01" db="EMBL/GenBank/DDBJ databases">
        <authorList>
            <person name="Mishra B."/>
        </authorList>
    </citation>
    <scope>NUCLEOTIDE SEQUENCE [LARGE SCALE GENOMIC DNA]</scope>
</reference>
<dbReference type="AlphaFoldDB" id="A0A6D2JGB2"/>
<dbReference type="Proteomes" id="UP000467841">
    <property type="component" value="Unassembled WGS sequence"/>
</dbReference>
<organism evidence="1 2">
    <name type="scientific">Microthlaspi erraticum</name>
    <dbReference type="NCBI Taxonomy" id="1685480"/>
    <lineage>
        <taxon>Eukaryota</taxon>
        <taxon>Viridiplantae</taxon>
        <taxon>Streptophyta</taxon>
        <taxon>Embryophyta</taxon>
        <taxon>Tracheophyta</taxon>
        <taxon>Spermatophyta</taxon>
        <taxon>Magnoliopsida</taxon>
        <taxon>eudicotyledons</taxon>
        <taxon>Gunneridae</taxon>
        <taxon>Pentapetalae</taxon>
        <taxon>rosids</taxon>
        <taxon>malvids</taxon>
        <taxon>Brassicales</taxon>
        <taxon>Brassicaceae</taxon>
        <taxon>Coluteocarpeae</taxon>
        <taxon>Microthlaspi</taxon>
    </lineage>
</organism>
<name>A0A6D2JGB2_9BRAS</name>
<proteinExistence type="predicted"/>
<keyword evidence="2" id="KW-1185">Reference proteome</keyword>
<comment type="caution">
    <text evidence="1">The sequence shown here is derived from an EMBL/GenBank/DDBJ whole genome shotgun (WGS) entry which is preliminary data.</text>
</comment>
<dbReference type="EMBL" id="CACVBM020001199">
    <property type="protein sequence ID" value="CAA7038831.1"/>
    <property type="molecule type" value="Genomic_DNA"/>
</dbReference>